<protein>
    <submittedName>
        <fullName evidence="3">Uncharacterized protein</fullName>
    </submittedName>
</protein>
<sequence length="505" mass="54424">MSMTLCRNCNTPFELAPSADGTLSCPKCGKRYRVAAEHKSPSQSSTTADPVPSEPDGASDQNWNVELPTTASSQPDHAGPGFAPLAKVQTPMVQIDISDSSSDAAKSRTWIPIAIGAAVLTGALLIGWLALRSSNSNSVAEKDSQADQRSAASVDRDREAQDVGADSGVLDLSDLTALDSLETLGADATDTTSQRDTSGNAYRWPADVSLMQIPAGQIATLDGVIQTELTDTGFGAITLLLPTPPGTHQLQTSSEQSGREVRSSGFLAYYQQQRKRFAGVEGLDLEKLSVEYVKERGWFREPILPHLIGDAYWQQGETDSAVRFWQAAVRVSPGFAPSHLNLAYAASQSGESAVAVRELHHASALNVQDTYSISTHLIRLQRDLESESVTIGSMRYSPLDYLPSFPSDTKSQRVLDVLLTLRDLATSSEDKAACINNIGVYLQHELKQPGAAVNYFLQARQEFNPDNAASESFVLKTILNNLSESAETAGFADATLYRRLAVQSP</sequence>
<evidence type="ECO:0000256" key="2">
    <source>
        <dbReference type="SAM" id="Phobius"/>
    </source>
</evidence>
<reference evidence="3 4" key="1">
    <citation type="submission" date="2019-02" db="EMBL/GenBank/DDBJ databases">
        <title>Deep-cultivation of Planctomycetes and their phenomic and genomic characterization uncovers novel biology.</title>
        <authorList>
            <person name="Wiegand S."/>
            <person name="Jogler M."/>
            <person name="Boedeker C."/>
            <person name="Pinto D."/>
            <person name="Vollmers J."/>
            <person name="Rivas-Marin E."/>
            <person name="Kohn T."/>
            <person name="Peeters S.H."/>
            <person name="Heuer A."/>
            <person name="Rast P."/>
            <person name="Oberbeckmann S."/>
            <person name="Bunk B."/>
            <person name="Jeske O."/>
            <person name="Meyerdierks A."/>
            <person name="Storesund J.E."/>
            <person name="Kallscheuer N."/>
            <person name="Luecker S."/>
            <person name="Lage O.M."/>
            <person name="Pohl T."/>
            <person name="Merkel B.J."/>
            <person name="Hornburger P."/>
            <person name="Mueller R.-W."/>
            <person name="Bruemmer F."/>
            <person name="Labrenz M."/>
            <person name="Spormann A.M."/>
            <person name="Op Den Camp H."/>
            <person name="Overmann J."/>
            <person name="Amann R."/>
            <person name="Jetten M.S.M."/>
            <person name="Mascher T."/>
            <person name="Medema M.H."/>
            <person name="Devos D.P."/>
            <person name="Kaster A.-K."/>
            <person name="Ovreas L."/>
            <person name="Rohde M."/>
            <person name="Galperin M.Y."/>
            <person name="Jogler C."/>
        </authorList>
    </citation>
    <scope>NUCLEOTIDE SEQUENCE [LARGE SCALE GENOMIC DNA]</scope>
    <source>
        <strain evidence="3 4">Pla52n</strain>
    </source>
</reference>
<feature type="compositionally biased region" description="Polar residues" evidence="1">
    <location>
        <begin position="59"/>
        <end position="75"/>
    </location>
</feature>
<dbReference type="RefSeq" id="WP_146518844.1">
    <property type="nucleotide sequence ID" value="NZ_CP151726.1"/>
</dbReference>
<keyword evidence="2" id="KW-0472">Membrane</keyword>
<feature type="region of interest" description="Disordered" evidence="1">
    <location>
        <begin position="137"/>
        <end position="165"/>
    </location>
</feature>
<dbReference type="AlphaFoldDB" id="A0A5C6B077"/>
<keyword evidence="2" id="KW-1133">Transmembrane helix</keyword>
<accession>A0A5C6B077</accession>
<feature type="transmembrane region" description="Helical" evidence="2">
    <location>
        <begin position="110"/>
        <end position="131"/>
    </location>
</feature>
<evidence type="ECO:0000313" key="3">
    <source>
        <dbReference type="EMBL" id="TWU05623.1"/>
    </source>
</evidence>
<organism evidence="3 4">
    <name type="scientific">Stieleria varia</name>
    <dbReference type="NCBI Taxonomy" id="2528005"/>
    <lineage>
        <taxon>Bacteria</taxon>
        <taxon>Pseudomonadati</taxon>
        <taxon>Planctomycetota</taxon>
        <taxon>Planctomycetia</taxon>
        <taxon>Pirellulales</taxon>
        <taxon>Pirellulaceae</taxon>
        <taxon>Stieleria</taxon>
    </lineage>
</organism>
<comment type="caution">
    <text evidence="3">The sequence shown here is derived from an EMBL/GenBank/DDBJ whole genome shotgun (WGS) entry which is preliminary data.</text>
</comment>
<evidence type="ECO:0000256" key="1">
    <source>
        <dbReference type="SAM" id="MobiDB-lite"/>
    </source>
</evidence>
<dbReference type="Gene3D" id="1.25.40.10">
    <property type="entry name" value="Tetratricopeptide repeat domain"/>
    <property type="match status" value="1"/>
</dbReference>
<gene>
    <name evidence="3" type="ORF">Pla52n_13380</name>
</gene>
<dbReference type="OrthoDB" id="9045337at2"/>
<feature type="region of interest" description="Disordered" evidence="1">
    <location>
        <begin position="36"/>
        <end position="84"/>
    </location>
</feature>
<dbReference type="EMBL" id="SJPN01000002">
    <property type="protein sequence ID" value="TWU05623.1"/>
    <property type="molecule type" value="Genomic_DNA"/>
</dbReference>
<dbReference type="InterPro" id="IPR011990">
    <property type="entry name" value="TPR-like_helical_dom_sf"/>
</dbReference>
<proteinExistence type="predicted"/>
<name>A0A5C6B077_9BACT</name>
<keyword evidence="2" id="KW-0812">Transmembrane</keyword>
<dbReference type="SUPFAM" id="SSF48452">
    <property type="entry name" value="TPR-like"/>
    <property type="match status" value="1"/>
</dbReference>
<keyword evidence="4" id="KW-1185">Reference proteome</keyword>
<dbReference type="Proteomes" id="UP000320176">
    <property type="component" value="Unassembled WGS sequence"/>
</dbReference>
<evidence type="ECO:0000313" key="4">
    <source>
        <dbReference type="Proteomes" id="UP000320176"/>
    </source>
</evidence>